<protein>
    <submittedName>
        <fullName evidence="4">Glycosyltransferase family 2 protein</fullName>
    </submittedName>
</protein>
<evidence type="ECO:0000256" key="2">
    <source>
        <dbReference type="ARBA" id="ARBA00022679"/>
    </source>
</evidence>
<dbReference type="PANTHER" id="PTHR22916">
    <property type="entry name" value="GLYCOSYLTRANSFERASE"/>
    <property type="match status" value="1"/>
</dbReference>
<dbReference type="AlphaFoldDB" id="A0A5C8CDG4"/>
<evidence type="ECO:0000313" key="5">
    <source>
        <dbReference type="Proteomes" id="UP000325116"/>
    </source>
</evidence>
<comment type="caution">
    <text evidence="4">The sequence shown here is derived from an EMBL/GenBank/DDBJ whole genome shotgun (WGS) entry which is preliminary data.</text>
</comment>
<dbReference type="InterPro" id="IPR001173">
    <property type="entry name" value="Glyco_trans_2-like"/>
</dbReference>
<name>A0A5C8CDG4_9SPIR</name>
<keyword evidence="1" id="KW-0328">Glycosyltransferase</keyword>
<evidence type="ECO:0000259" key="3">
    <source>
        <dbReference type="Pfam" id="PF00535"/>
    </source>
</evidence>
<dbReference type="CDD" id="cd00761">
    <property type="entry name" value="Glyco_tranf_GTA_type"/>
    <property type="match status" value="1"/>
</dbReference>
<organism evidence="4 5">
    <name type="scientific">Brachyspira aalborgi</name>
    <dbReference type="NCBI Taxonomy" id="29522"/>
    <lineage>
        <taxon>Bacteria</taxon>
        <taxon>Pseudomonadati</taxon>
        <taxon>Spirochaetota</taxon>
        <taxon>Spirochaetia</taxon>
        <taxon>Brachyspirales</taxon>
        <taxon>Brachyspiraceae</taxon>
        <taxon>Brachyspira</taxon>
    </lineage>
</organism>
<sequence>MKLTVIVPIYNVEPYITQCIESILSQTLKDIEIICIDDCGNDNSIEIVKNYTKKDNRIKIIKNDKNMGLGYSRNIGILNASGEYISCIDSDDWIVETMFEKCVKVLEELKLDSVWVKVNTYIQNTNQYTTDNYYKQLYEHKGGLLYIDENNINNFPVNAWNKVYRTNFLKDNNIKWSEGLLYEDLEFYYSFYTKSQKTYLIDELLYIYRWHDKSIMGKTNKGLCRVEDIYDVTYNIYNNLVNDKILNKYQDAFLQLTERNIRLFYEIPYYTKRVNKYSKKLLKLIHFPERYSNIENFEYLLNFISNYKKIKLLLLKRKEKKHDRYD</sequence>
<dbReference type="EMBL" id="SAXT01000007">
    <property type="protein sequence ID" value="TXJ10996.1"/>
    <property type="molecule type" value="Genomic_DNA"/>
</dbReference>
<accession>A0A5C8CDG4</accession>
<dbReference type="Proteomes" id="UP000325116">
    <property type="component" value="Unassembled WGS sequence"/>
</dbReference>
<dbReference type="PANTHER" id="PTHR22916:SF51">
    <property type="entry name" value="GLYCOSYLTRANSFERASE EPSH-RELATED"/>
    <property type="match status" value="1"/>
</dbReference>
<dbReference type="RefSeq" id="WP_147759130.1">
    <property type="nucleotide sequence ID" value="NZ_SAXT01000007.1"/>
</dbReference>
<keyword evidence="2 4" id="KW-0808">Transferase</keyword>
<dbReference type="InterPro" id="IPR029044">
    <property type="entry name" value="Nucleotide-diphossugar_trans"/>
</dbReference>
<evidence type="ECO:0000256" key="1">
    <source>
        <dbReference type="ARBA" id="ARBA00022676"/>
    </source>
</evidence>
<dbReference type="Gene3D" id="3.90.550.10">
    <property type="entry name" value="Spore Coat Polysaccharide Biosynthesis Protein SpsA, Chain A"/>
    <property type="match status" value="1"/>
</dbReference>
<feature type="domain" description="Glycosyltransferase 2-like" evidence="3">
    <location>
        <begin position="4"/>
        <end position="160"/>
    </location>
</feature>
<dbReference type="GO" id="GO:0016758">
    <property type="term" value="F:hexosyltransferase activity"/>
    <property type="evidence" value="ECO:0007669"/>
    <property type="project" value="UniProtKB-ARBA"/>
</dbReference>
<evidence type="ECO:0000313" key="4">
    <source>
        <dbReference type="EMBL" id="TXJ10996.1"/>
    </source>
</evidence>
<gene>
    <name evidence="4" type="ORF">EPJ80_11760</name>
</gene>
<proteinExistence type="predicted"/>
<dbReference type="Pfam" id="PF00535">
    <property type="entry name" value="Glycos_transf_2"/>
    <property type="match status" value="1"/>
</dbReference>
<reference evidence="4 5" key="1">
    <citation type="journal article" date="1992" name="Lakartidningen">
        <title>[Penicillin V and not amoxicillin is the first choice preparation in acute otitis].</title>
        <authorList>
            <person name="Kamme C."/>
            <person name="Lundgren K."/>
            <person name="Prellner K."/>
        </authorList>
    </citation>
    <scope>NUCLEOTIDE SEQUENCE [LARGE SCALE GENOMIC DNA]</scope>
    <source>
        <strain evidence="4 5">W1</strain>
    </source>
</reference>
<dbReference type="SUPFAM" id="SSF53448">
    <property type="entry name" value="Nucleotide-diphospho-sugar transferases"/>
    <property type="match status" value="1"/>
</dbReference>